<protein>
    <submittedName>
        <fullName evidence="1">Uncharacterized protein</fullName>
    </submittedName>
</protein>
<proteinExistence type="predicted"/>
<name>A0A9P5ZJJ6_PLEER</name>
<comment type="caution">
    <text evidence="1">The sequence shown here is derived from an EMBL/GenBank/DDBJ whole genome shotgun (WGS) entry which is preliminary data.</text>
</comment>
<dbReference type="AlphaFoldDB" id="A0A9P5ZJJ6"/>
<evidence type="ECO:0000313" key="2">
    <source>
        <dbReference type="Proteomes" id="UP000807025"/>
    </source>
</evidence>
<sequence length="138" mass="15503">MAMCSLDATCVLWECLHRITWCSVAHGAVHVHEHLSQLWVPLFHLTTPGYFIPRIGIYVDTGIAECRCLVAWMQNPDIVGFMISLSYGGSDFDFTTSVSLGDKQDRAGCVGCDWESRNHIYLAKKWPSIQTLDTRPAI</sequence>
<organism evidence="1 2">
    <name type="scientific">Pleurotus eryngii</name>
    <name type="common">Boletus of the steppes</name>
    <dbReference type="NCBI Taxonomy" id="5323"/>
    <lineage>
        <taxon>Eukaryota</taxon>
        <taxon>Fungi</taxon>
        <taxon>Dikarya</taxon>
        <taxon>Basidiomycota</taxon>
        <taxon>Agaricomycotina</taxon>
        <taxon>Agaricomycetes</taxon>
        <taxon>Agaricomycetidae</taxon>
        <taxon>Agaricales</taxon>
        <taxon>Pleurotineae</taxon>
        <taxon>Pleurotaceae</taxon>
        <taxon>Pleurotus</taxon>
    </lineage>
</organism>
<keyword evidence="2" id="KW-1185">Reference proteome</keyword>
<evidence type="ECO:0000313" key="1">
    <source>
        <dbReference type="EMBL" id="KAF9487785.1"/>
    </source>
</evidence>
<accession>A0A9P5ZJJ6</accession>
<dbReference type="EMBL" id="MU154750">
    <property type="protein sequence ID" value="KAF9487785.1"/>
    <property type="molecule type" value="Genomic_DNA"/>
</dbReference>
<gene>
    <name evidence="1" type="ORF">BDN71DRAFT_1458100</name>
</gene>
<dbReference type="Proteomes" id="UP000807025">
    <property type="component" value="Unassembled WGS sequence"/>
</dbReference>
<reference evidence="1" key="1">
    <citation type="submission" date="2020-11" db="EMBL/GenBank/DDBJ databases">
        <authorList>
            <consortium name="DOE Joint Genome Institute"/>
            <person name="Ahrendt S."/>
            <person name="Riley R."/>
            <person name="Andreopoulos W."/>
            <person name="Labutti K."/>
            <person name="Pangilinan J."/>
            <person name="Ruiz-Duenas F.J."/>
            <person name="Barrasa J.M."/>
            <person name="Sanchez-Garcia M."/>
            <person name="Camarero S."/>
            <person name="Miyauchi S."/>
            <person name="Serrano A."/>
            <person name="Linde D."/>
            <person name="Babiker R."/>
            <person name="Drula E."/>
            <person name="Ayuso-Fernandez I."/>
            <person name="Pacheco R."/>
            <person name="Padilla G."/>
            <person name="Ferreira P."/>
            <person name="Barriuso J."/>
            <person name="Kellner H."/>
            <person name="Castanera R."/>
            <person name="Alfaro M."/>
            <person name="Ramirez L."/>
            <person name="Pisabarro A.G."/>
            <person name="Kuo A."/>
            <person name="Tritt A."/>
            <person name="Lipzen A."/>
            <person name="He G."/>
            <person name="Yan M."/>
            <person name="Ng V."/>
            <person name="Cullen D."/>
            <person name="Martin F."/>
            <person name="Rosso M.-N."/>
            <person name="Henrissat B."/>
            <person name="Hibbett D."/>
            <person name="Martinez A.T."/>
            <person name="Grigoriev I.V."/>
        </authorList>
    </citation>
    <scope>NUCLEOTIDE SEQUENCE</scope>
    <source>
        <strain evidence="1">ATCC 90797</strain>
    </source>
</reference>